<evidence type="ECO:0000313" key="2">
    <source>
        <dbReference type="Proteomes" id="UP001151760"/>
    </source>
</evidence>
<reference evidence="1" key="1">
    <citation type="journal article" date="2022" name="Int. J. Mol. Sci.">
        <title>Draft Genome of Tanacetum Coccineum: Genomic Comparison of Closely Related Tanacetum-Family Plants.</title>
        <authorList>
            <person name="Yamashiro T."/>
            <person name="Shiraishi A."/>
            <person name="Nakayama K."/>
            <person name="Satake H."/>
        </authorList>
    </citation>
    <scope>NUCLEOTIDE SEQUENCE</scope>
</reference>
<evidence type="ECO:0000313" key="1">
    <source>
        <dbReference type="EMBL" id="GJT54635.1"/>
    </source>
</evidence>
<sequence length="86" mass="9481">MVVLRIQELEDGARVDTLEDTDVHWQNVTQTEAGMAMTVKSQGVTEEGECLLLESVPTVTYSVGNALMWWNSHAKTVGHVVAYAMT</sequence>
<reference evidence="1" key="2">
    <citation type="submission" date="2022-01" db="EMBL/GenBank/DDBJ databases">
        <authorList>
            <person name="Yamashiro T."/>
            <person name="Shiraishi A."/>
            <person name="Satake H."/>
            <person name="Nakayama K."/>
        </authorList>
    </citation>
    <scope>NUCLEOTIDE SEQUENCE</scope>
</reference>
<keyword evidence="2" id="KW-1185">Reference proteome</keyword>
<dbReference type="Proteomes" id="UP001151760">
    <property type="component" value="Unassembled WGS sequence"/>
</dbReference>
<proteinExistence type="predicted"/>
<protein>
    <submittedName>
        <fullName evidence="1">Uncharacterized protein</fullName>
    </submittedName>
</protein>
<comment type="caution">
    <text evidence="1">The sequence shown here is derived from an EMBL/GenBank/DDBJ whole genome shotgun (WGS) entry which is preliminary data.</text>
</comment>
<accession>A0ABQ5EUM5</accession>
<gene>
    <name evidence="1" type="ORF">Tco_0989689</name>
</gene>
<dbReference type="EMBL" id="BQNB010016689">
    <property type="protein sequence ID" value="GJT54635.1"/>
    <property type="molecule type" value="Genomic_DNA"/>
</dbReference>
<name>A0ABQ5EUM5_9ASTR</name>
<organism evidence="1 2">
    <name type="scientific">Tanacetum coccineum</name>
    <dbReference type="NCBI Taxonomy" id="301880"/>
    <lineage>
        <taxon>Eukaryota</taxon>
        <taxon>Viridiplantae</taxon>
        <taxon>Streptophyta</taxon>
        <taxon>Embryophyta</taxon>
        <taxon>Tracheophyta</taxon>
        <taxon>Spermatophyta</taxon>
        <taxon>Magnoliopsida</taxon>
        <taxon>eudicotyledons</taxon>
        <taxon>Gunneridae</taxon>
        <taxon>Pentapetalae</taxon>
        <taxon>asterids</taxon>
        <taxon>campanulids</taxon>
        <taxon>Asterales</taxon>
        <taxon>Asteraceae</taxon>
        <taxon>Asteroideae</taxon>
        <taxon>Anthemideae</taxon>
        <taxon>Anthemidinae</taxon>
        <taxon>Tanacetum</taxon>
    </lineage>
</organism>